<dbReference type="PANTHER" id="PTHR43825:SF1">
    <property type="entry name" value="TRANSKETOLASE-LIKE PYRIMIDINE-BINDING DOMAIN-CONTAINING PROTEIN"/>
    <property type="match status" value="1"/>
</dbReference>
<dbReference type="RefSeq" id="WP_020646479.1">
    <property type="nucleotide sequence ID" value="NZ_QHHU01000001.1"/>
</dbReference>
<keyword evidence="6" id="KW-1185">Reference proteome</keyword>
<feature type="domain" description="Transketolase-like pyrimidine-binding" evidence="4">
    <location>
        <begin position="1"/>
        <end position="163"/>
    </location>
</feature>
<dbReference type="SUPFAM" id="SSF52922">
    <property type="entry name" value="TK C-terminal domain-like"/>
    <property type="match status" value="1"/>
</dbReference>
<comment type="caution">
    <text evidence="5">The sequence shown here is derived from an EMBL/GenBank/DDBJ whole genome shotgun (WGS) entry which is preliminary data.</text>
</comment>
<evidence type="ECO:0000256" key="2">
    <source>
        <dbReference type="ARBA" id="ARBA00007131"/>
    </source>
</evidence>
<organism evidence="5 6">
    <name type="scientific">Amycolatopsis balhimycina DSM 5908</name>
    <dbReference type="NCBI Taxonomy" id="1081091"/>
    <lineage>
        <taxon>Bacteria</taxon>
        <taxon>Bacillati</taxon>
        <taxon>Actinomycetota</taxon>
        <taxon>Actinomycetes</taxon>
        <taxon>Pseudonocardiales</taxon>
        <taxon>Pseudonocardiaceae</taxon>
        <taxon>Amycolatopsis</taxon>
    </lineage>
</organism>
<comment type="cofactor">
    <cofactor evidence="1">
        <name>thiamine diphosphate</name>
        <dbReference type="ChEBI" id="CHEBI:58937"/>
    </cofactor>
</comment>
<sequence>MKRFSRLLLDTMETDADVVVLDADLSRSSGSAAVAARWPDRFVNTGIAEQNTMGVAAGMALMGRRPIVHTFAAFATMRACEQIRTSIAYQGLNVTICASKGGLAASRSGPTHHATEDLAMMRAIPGMTVLAPRDFRDLTAAFPEVLARPGPAYVRIPPEQEPDDPTGSVPPVGAGILLEEGTDVVLVFTGSMTRTVRESARRLGARGFDVGIAYLPSVKPIDENLIENCAGTARLVVTVEEHNVIGGLGSAVAEVLSARGSAPLLRLGVQDRFCYASGTHEEMVDAYCVSVDELVRQVMERSR</sequence>
<comment type="similarity">
    <text evidence="2">Belongs to the transketolase family.</text>
</comment>
<dbReference type="EMBL" id="QHHU01000001">
    <property type="protein sequence ID" value="RSM50888.1"/>
    <property type="molecule type" value="Genomic_DNA"/>
</dbReference>
<dbReference type="AlphaFoldDB" id="A0A428X6F4"/>
<reference evidence="5 6" key="1">
    <citation type="submission" date="2018-05" db="EMBL/GenBank/DDBJ databases">
        <title>Evolution of GPA BGCs.</title>
        <authorList>
            <person name="Waglechner N."/>
            <person name="Wright G.D."/>
        </authorList>
    </citation>
    <scope>NUCLEOTIDE SEQUENCE [LARGE SCALE GENOMIC DNA]</scope>
    <source>
        <strain evidence="5 6">DSM 5908</strain>
    </source>
</reference>
<dbReference type="GO" id="GO:0000287">
    <property type="term" value="F:magnesium ion binding"/>
    <property type="evidence" value="ECO:0007669"/>
    <property type="project" value="UniProtKB-ARBA"/>
</dbReference>
<dbReference type="PANTHER" id="PTHR43825">
    <property type="entry name" value="PYRUVATE DEHYDROGENASE E1 COMPONENT"/>
    <property type="match status" value="1"/>
</dbReference>
<evidence type="ECO:0000256" key="1">
    <source>
        <dbReference type="ARBA" id="ARBA00001964"/>
    </source>
</evidence>
<dbReference type="InterPro" id="IPR029061">
    <property type="entry name" value="THDP-binding"/>
</dbReference>
<dbReference type="Pfam" id="PF02780">
    <property type="entry name" value="Transketolase_C"/>
    <property type="match status" value="1"/>
</dbReference>
<protein>
    <submittedName>
        <fullName evidence="5">Transketolase</fullName>
    </submittedName>
</protein>
<gene>
    <name evidence="5" type="ORF">DMA12_01740</name>
</gene>
<evidence type="ECO:0000313" key="6">
    <source>
        <dbReference type="Proteomes" id="UP000286716"/>
    </source>
</evidence>
<dbReference type="CDD" id="cd07033">
    <property type="entry name" value="TPP_PYR_DXS_TK_like"/>
    <property type="match status" value="1"/>
</dbReference>
<dbReference type="Gene3D" id="3.40.50.970">
    <property type="match status" value="1"/>
</dbReference>
<evidence type="ECO:0000313" key="5">
    <source>
        <dbReference type="EMBL" id="RSM50888.1"/>
    </source>
</evidence>
<dbReference type="SMART" id="SM00861">
    <property type="entry name" value="Transket_pyr"/>
    <property type="match status" value="1"/>
</dbReference>
<dbReference type="SUPFAM" id="SSF52518">
    <property type="entry name" value="Thiamin diphosphate-binding fold (THDP-binding)"/>
    <property type="match status" value="1"/>
</dbReference>
<dbReference type="Gene3D" id="3.40.50.920">
    <property type="match status" value="1"/>
</dbReference>
<evidence type="ECO:0000256" key="3">
    <source>
        <dbReference type="ARBA" id="ARBA00023052"/>
    </source>
</evidence>
<keyword evidence="3" id="KW-0786">Thiamine pyrophosphate</keyword>
<dbReference type="InterPro" id="IPR005475">
    <property type="entry name" value="Transketolase-like_Pyr-bd"/>
</dbReference>
<dbReference type="FunFam" id="3.40.50.970:FF:000129">
    <property type="entry name" value="Transketolase"/>
    <property type="match status" value="1"/>
</dbReference>
<dbReference type="InterPro" id="IPR033248">
    <property type="entry name" value="Transketolase_C"/>
</dbReference>
<dbReference type="OrthoDB" id="8732661at2"/>
<dbReference type="InterPro" id="IPR051157">
    <property type="entry name" value="PDH/Transketolase"/>
</dbReference>
<name>A0A428X6F4_AMYBA</name>
<dbReference type="Proteomes" id="UP000286716">
    <property type="component" value="Unassembled WGS sequence"/>
</dbReference>
<dbReference type="Pfam" id="PF02779">
    <property type="entry name" value="Transket_pyr"/>
    <property type="match status" value="1"/>
</dbReference>
<dbReference type="InterPro" id="IPR009014">
    <property type="entry name" value="Transketo_C/PFOR_II"/>
</dbReference>
<evidence type="ECO:0000259" key="4">
    <source>
        <dbReference type="SMART" id="SM00861"/>
    </source>
</evidence>
<accession>A0A428X6F4</accession>
<proteinExistence type="inferred from homology"/>